<accession>A0A2U1U264</accession>
<protein>
    <submittedName>
        <fullName evidence="4">Immunity protein</fullName>
    </submittedName>
</protein>
<dbReference type="InterPro" id="IPR045337">
    <property type="entry name" value="MmgE_PrpD_C"/>
</dbReference>
<organism evidence="4 5">
    <name type="scientific">Brenneria roseae subsp. americana</name>
    <dbReference type="NCBI Taxonomy" id="1508507"/>
    <lineage>
        <taxon>Bacteria</taxon>
        <taxon>Pseudomonadati</taxon>
        <taxon>Pseudomonadota</taxon>
        <taxon>Gammaproteobacteria</taxon>
        <taxon>Enterobacterales</taxon>
        <taxon>Pectobacteriaceae</taxon>
        <taxon>Brenneria</taxon>
    </lineage>
</organism>
<dbReference type="InterPro" id="IPR036148">
    <property type="entry name" value="MmgE/PrpD_sf"/>
</dbReference>
<dbReference type="AlphaFoldDB" id="A0A2U1U264"/>
<dbReference type="Pfam" id="PF19305">
    <property type="entry name" value="MmgE_PrpD_C"/>
    <property type="match status" value="1"/>
</dbReference>
<dbReference type="InterPro" id="IPR045336">
    <property type="entry name" value="MmgE_PrpD_N"/>
</dbReference>
<dbReference type="EMBL" id="QDKJ01000001">
    <property type="protein sequence ID" value="PWC15734.1"/>
    <property type="molecule type" value="Genomic_DNA"/>
</dbReference>
<gene>
    <name evidence="4" type="ORF">B4923_01055</name>
</gene>
<dbReference type="Gene3D" id="3.30.1330.120">
    <property type="entry name" value="2-methylcitrate dehydratase PrpD"/>
    <property type="match status" value="1"/>
</dbReference>
<evidence type="ECO:0000259" key="3">
    <source>
        <dbReference type="Pfam" id="PF19305"/>
    </source>
</evidence>
<dbReference type="SUPFAM" id="SSF103378">
    <property type="entry name" value="2-methylcitrate dehydratase PrpD"/>
    <property type="match status" value="1"/>
</dbReference>
<dbReference type="Pfam" id="PF03972">
    <property type="entry name" value="MmgE_PrpD_N"/>
    <property type="match status" value="1"/>
</dbReference>
<reference evidence="4 5" key="1">
    <citation type="submission" date="2018-04" db="EMBL/GenBank/DDBJ databases">
        <title>Brenneria corticis sp.nov.</title>
        <authorList>
            <person name="Li Y."/>
        </authorList>
    </citation>
    <scope>NUCLEOTIDE SEQUENCE [LARGE SCALE GENOMIC DNA]</scope>
    <source>
        <strain evidence="4 5">LMG 27715</strain>
    </source>
</reference>
<dbReference type="PANTHER" id="PTHR16943">
    <property type="entry name" value="2-METHYLCITRATE DEHYDRATASE-RELATED"/>
    <property type="match status" value="1"/>
</dbReference>
<dbReference type="GO" id="GO:0016829">
    <property type="term" value="F:lyase activity"/>
    <property type="evidence" value="ECO:0007669"/>
    <property type="project" value="InterPro"/>
</dbReference>
<feature type="domain" description="MmgE/PrpD C-terminal" evidence="3">
    <location>
        <begin position="257"/>
        <end position="411"/>
    </location>
</feature>
<evidence type="ECO:0000256" key="1">
    <source>
        <dbReference type="ARBA" id="ARBA00006174"/>
    </source>
</evidence>
<dbReference type="RefSeq" id="WP_109052497.1">
    <property type="nucleotide sequence ID" value="NZ_QDKJ01000001.1"/>
</dbReference>
<evidence type="ECO:0000259" key="2">
    <source>
        <dbReference type="Pfam" id="PF03972"/>
    </source>
</evidence>
<comment type="similarity">
    <text evidence="1">Belongs to the PrpD family.</text>
</comment>
<sequence length="442" mass="47381">MTNQTDLTTTLAQFITHSLPSQAAIDAARLGVTDFVATALPITQGAIADSGLIPLKQVFNGTDSQTNSLILGYVGHALDFDDYHPAFRGHPSTVILPALFALSAENPHITEDDFLTAYVIGVEVAGRIGLACGPRHYSLGYHNTATLGAIAAAAAAVRLLGASVEQTKNILGLAATQAAGLRAQFGSAVKPLHAGFAARAGVTAAKLGLAGFEGNPEQVIEAFLAAHGDRKQQSSLLTESWGTPWRILSPGLEFKRYPTCGGTHSAAEAAFELRERWYAQHDTGVSLTDNVEQITVSFPPGGDIAPFIRRAATGVEARFSLEYVIAAALLEGELKLKRFAEGPVDPEILALADKVIRIADDTAPPDEQDPEARFHEVTLYLHDGAMLRHRVTRRETTMQPTDLRAKLRQTIGSLPHLDSGQLADRCALRQEGDLRYLISLLL</sequence>
<dbReference type="OrthoDB" id="7957419at2"/>
<feature type="domain" description="MmgE/PrpD N-terminal" evidence="2">
    <location>
        <begin position="62"/>
        <end position="222"/>
    </location>
</feature>
<dbReference type="PANTHER" id="PTHR16943:SF8">
    <property type="entry name" value="2-METHYLCITRATE DEHYDRATASE"/>
    <property type="match status" value="1"/>
</dbReference>
<comment type="caution">
    <text evidence="4">The sequence shown here is derived from an EMBL/GenBank/DDBJ whole genome shotgun (WGS) entry which is preliminary data.</text>
</comment>
<dbReference type="InterPro" id="IPR005656">
    <property type="entry name" value="MmgE_PrpD"/>
</dbReference>
<dbReference type="InterPro" id="IPR042188">
    <property type="entry name" value="MmgE/PrpD_sf_2"/>
</dbReference>
<dbReference type="InterPro" id="IPR042183">
    <property type="entry name" value="MmgE/PrpD_sf_1"/>
</dbReference>
<dbReference type="Proteomes" id="UP000245138">
    <property type="component" value="Unassembled WGS sequence"/>
</dbReference>
<name>A0A2U1U264_9GAMM</name>
<dbReference type="Gene3D" id="1.10.4100.10">
    <property type="entry name" value="2-methylcitrate dehydratase PrpD"/>
    <property type="match status" value="1"/>
</dbReference>
<evidence type="ECO:0000313" key="4">
    <source>
        <dbReference type="EMBL" id="PWC15734.1"/>
    </source>
</evidence>
<keyword evidence="5" id="KW-1185">Reference proteome</keyword>
<proteinExistence type="inferred from homology"/>
<evidence type="ECO:0000313" key="5">
    <source>
        <dbReference type="Proteomes" id="UP000245138"/>
    </source>
</evidence>